<dbReference type="InterPro" id="IPR012347">
    <property type="entry name" value="Ferritin-like"/>
</dbReference>
<evidence type="ECO:0000313" key="2">
    <source>
        <dbReference type="EMBL" id="MBC3765338.1"/>
    </source>
</evidence>
<organism evidence="2 3">
    <name type="scientific">Neptunicella marina</name>
    <dbReference type="NCBI Taxonomy" id="2125989"/>
    <lineage>
        <taxon>Bacteria</taxon>
        <taxon>Pseudomonadati</taxon>
        <taxon>Pseudomonadota</taxon>
        <taxon>Gammaproteobacteria</taxon>
        <taxon>Alteromonadales</taxon>
        <taxon>Alteromonadaceae</taxon>
        <taxon>Neptunicella</taxon>
    </lineage>
</organism>
<sequence length="156" mass="18309">MLDVPSDSLTAMDTSAVQRLVMVCHDGESFYQQAAKSVEDYAIRRTLLQIANTRNQTLRELTHRLQMSGKKVEIFNTPKQELNLWYLDALEQDWDISDHEILTKLRQLEADNLQSLVRFTRQTQDKQLREMYSNIATRFTLCLDMLDEIILRQETV</sequence>
<dbReference type="Pfam" id="PF09537">
    <property type="entry name" value="DUF2383"/>
    <property type="match status" value="1"/>
</dbReference>
<keyword evidence="3" id="KW-1185">Reference proteome</keyword>
<accession>A0A8J6M1A5</accession>
<protein>
    <submittedName>
        <fullName evidence="2">DUF2383 domain-containing protein</fullName>
    </submittedName>
</protein>
<name>A0A8J6M1A5_9ALTE</name>
<dbReference type="Gene3D" id="1.20.1260.10">
    <property type="match status" value="1"/>
</dbReference>
<proteinExistence type="predicted"/>
<dbReference type="RefSeq" id="WP_186505811.1">
    <property type="nucleotide sequence ID" value="NZ_JACNEP010000003.1"/>
</dbReference>
<reference evidence="2" key="2">
    <citation type="submission" date="2020-08" db="EMBL/GenBank/DDBJ databases">
        <authorList>
            <person name="Lai Q."/>
        </authorList>
    </citation>
    <scope>NUCLEOTIDE SEQUENCE</scope>
    <source>
        <strain evidence="2">S27-2</strain>
    </source>
</reference>
<reference evidence="2" key="1">
    <citation type="journal article" date="2018" name="Int. J. Syst. Evol. Microbiol.">
        <title>Neptunicella marina gen. nov., sp. nov., isolated from surface seawater.</title>
        <authorList>
            <person name="Liu X."/>
            <person name="Lai Q."/>
            <person name="Du Y."/>
            <person name="Zhang X."/>
            <person name="Liu Z."/>
            <person name="Sun F."/>
            <person name="Shao Z."/>
        </authorList>
    </citation>
    <scope>NUCLEOTIDE SEQUENCE</scope>
    <source>
        <strain evidence="2">S27-2</strain>
    </source>
</reference>
<evidence type="ECO:0000259" key="1">
    <source>
        <dbReference type="Pfam" id="PF09537"/>
    </source>
</evidence>
<dbReference type="InterPro" id="IPR019052">
    <property type="entry name" value="DUF2383"/>
</dbReference>
<feature type="domain" description="DUF2383" evidence="1">
    <location>
        <begin position="15"/>
        <end position="104"/>
    </location>
</feature>
<dbReference type="AlphaFoldDB" id="A0A8J6M1A5"/>
<dbReference type="Proteomes" id="UP000601768">
    <property type="component" value="Unassembled WGS sequence"/>
</dbReference>
<comment type="caution">
    <text evidence="2">The sequence shown here is derived from an EMBL/GenBank/DDBJ whole genome shotgun (WGS) entry which is preliminary data.</text>
</comment>
<gene>
    <name evidence="2" type="ORF">H8B19_05585</name>
</gene>
<evidence type="ECO:0000313" key="3">
    <source>
        <dbReference type="Proteomes" id="UP000601768"/>
    </source>
</evidence>
<dbReference type="EMBL" id="JACNEP010000003">
    <property type="protein sequence ID" value="MBC3765338.1"/>
    <property type="molecule type" value="Genomic_DNA"/>
</dbReference>